<gene>
    <name evidence="3" type="ORF">SPRG_03896</name>
</gene>
<dbReference type="InterPro" id="IPR000719">
    <property type="entry name" value="Prot_kinase_dom"/>
</dbReference>
<keyword evidence="1" id="KW-0812">Transmembrane</keyword>
<organism evidence="3 4">
    <name type="scientific">Saprolegnia parasitica (strain CBS 223.65)</name>
    <dbReference type="NCBI Taxonomy" id="695850"/>
    <lineage>
        <taxon>Eukaryota</taxon>
        <taxon>Sar</taxon>
        <taxon>Stramenopiles</taxon>
        <taxon>Oomycota</taxon>
        <taxon>Saprolegniomycetes</taxon>
        <taxon>Saprolegniales</taxon>
        <taxon>Saprolegniaceae</taxon>
        <taxon>Saprolegnia</taxon>
    </lineage>
</organism>
<keyword evidence="3" id="KW-0418">Kinase</keyword>
<dbReference type="PANTHER" id="PTHR44329">
    <property type="entry name" value="SERINE/THREONINE-PROTEIN KINASE TNNI3K-RELATED"/>
    <property type="match status" value="1"/>
</dbReference>
<dbReference type="InterPro" id="IPR001245">
    <property type="entry name" value="Ser-Thr/Tyr_kinase_cat_dom"/>
</dbReference>
<dbReference type="GeneID" id="24126373"/>
<dbReference type="Gene3D" id="1.10.510.10">
    <property type="entry name" value="Transferase(Phosphotransferase) domain 1"/>
    <property type="match status" value="1"/>
</dbReference>
<dbReference type="KEGG" id="spar:SPRG_03896"/>
<evidence type="ECO:0000313" key="3">
    <source>
        <dbReference type="EMBL" id="KDO31281.1"/>
    </source>
</evidence>
<dbReference type="InterPro" id="IPR011009">
    <property type="entry name" value="Kinase-like_dom_sf"/>
</dbReference>
<dbReference type="Gene3D" id="3.80.10.10">
    <property type="entry name" value="Ribonuclease Inhibitor"/>
    <property type="match status" value="1"/>
</dbReference>
<protein>
    <submittedName>
        <fullName evidence="3">TKL protein kinase</fullName>
    </submittedName>
</protein>
<dbReference type="GO" id="GO:0005524">
    <property type="term" value="F:ATP binding"/>
    <property type="evidence" value="ECO:0007669"/>
    <property type="project" value="InterPro"/>
</dbReference>
<dbReference type="PANTHER" id="PTHR44329:SF214">
    <property type="entry name" value="PROTEIN KINASE DOMAIN-CONTAINING PROTEIN"/>
    <property type="match status" value="1"/>
</dbReference>
<dbReference type="GO" id="GO:0004674">
    <property type="term" value="F:protein serine/threonine kinase activity"/>
    <property type="evidence" value="ECO:0007669"/>
    <property type="project" value="TreeGrafter"/>
</dbReference>
<accession>A0A067CXP5</accession>
<dbReference type="OrthoDB" id="4062651at2759"/>
<dbReference type="STRING" id="695850.A0A067CXP5"/>
<dbReference type="VEuPathDB" id="FungiDB:SPRG_03896"/>
<reference evidence="3 4" key="1">
    <citation type="journal article" date="2013" name="PLoS Genet.">
        <title>Distinctive expansion of potential virulence genes in the genome of the oomycete fish pathogen Saprolegnia parasitica.</title>
        <authorList>
            <person name="Jiang R.H."/>
            <person name="de Bruijn I."/>
            <person name="Haas B.J."/>
            <person name="Belmonte R."/>
            <person name="Lobach L."/>
            <person name="Christie J."/>
            <person name="van den Ackerveken G."/>
            <person name="Bottin A."/>
            <person name="Bulone V."/>
            <person name="Diaz-Moreno S.M."/>
            <person name="Dumas B."/>
            <person name="Fan L."/>
            <person name="Gaulin E."/>
            <person name="Govers F."/>
            <person name="Grenville-Briggs L.J."/>
            <person name="Horner N.R."/>
            <person name="Levin J.Z."/>
            <person name="Mammella M."/>
            <person name="Meijer H.J."/>
            <person name="Morris P."/>
            <person name="Nusbaum C."/>
            <person name="Oome S."/>
            <person name="Phillips A.J."/>
            <person name="van Rooyen D."/>
            <person name="Rzeszutek E."/>
            <person name="Saraiva M."/>
            <person name="Secombes C.J."/>
            <person name="Seidl M.F."/>
            <person name="Snel B."/>
            <person name="Stassen J.H."/>
            <person name="Sykes S."/>
            <person name="Tripathy S."/>
            <person name="van den Berg H."/>
            <person name="Vega-Arreguin J.C."/>
            <person name="Wawra S."/>
            <person name="Young S.K."/>
            <person name="Zeng Q."/>
            <person name="Dieguez-Uribeondo J."/>
            <person name="Russ C."/>
            <person name="Tyler B.M."/>
            <person name="van West P."/>
        </authorList>
    </citation>
    <scope>NUCLEOTIDE SEQUENCE [LARGE SCALE GENOMIC DNA]</scope>
    <source>
        <strain evidence="3 4">CBS 223.65</strain>
    </source>
</reference>
<dbReference type="EMBL" id="KK583198">
    <property type="protein sequence ID" value="KDO31281.1"/>
    <property type="molecule type" value="Genomic_DNA"/>
</dbReference>
<dbReference type="Gene3D" id="3.30.200.20">
    <property type="entry name" value="Phosphorylase Kinase, domain 1"/>
    <property type="match status" value="1"/>
</dbReference>
<dbReference type="Pfam" id="PF07714">
    <property type="entry name" value="PK_Tyr_Ser-Thr"/>
    <property type="match status" value="1"/>
</dbReference>
<dbReference type="SUPFAM" id="SSF56112">
    <property type="entry name" value="Protein kinase-like (PK-like)"/>
    <property type="match status" value="1"/>
</dbReference>
<sequence length="550" mass="59984">MRYSILRSDLSFNNLAWQLAPHLLPLNVTNLYAHGGTDLLFLSATSRNLSGNPVTDGFLNASLLPFQLKSLDLTSCGIVSIVGDFPPQLTRVHLRGNPIASFPLSTATATLFRAIPNGLVLPDQILSLNCSTSSQLKLLAGNSTVVFCPDATYIAAGSDVVSSSKGWFFGVGAGVVLVVLVAVVVLYRKRLVRSKALSKLLEDFASNRSRQSKLDSMAGFEFTATPGIAESAAGLSRFETDLLESDLAEHRIPLNDVQILGPLHGKHKNASVPGTMMLYKAEFDGRLVVLKTLMTDTHAAGALAAQADAFLAVITLRARLDHPNIVTFIGAVWSSNLRKGMLGFGFLSEHMAKGDLGRLLTLDQSRSSAERLFKWMPRSSNALPKLSLVSDIALAIVCLHSFAPAIMHRNLHARHVLLTNDYVAKLSGFRPQDAEHEPPRFVPDRLLTPPEVLKGEEWTEKADIYAFGILICEVDLGHHPYAHTIKSGDAEDASQQIATLVMADLLQPTFSVECPIDVQDVAKKCLAHCAEDRPSAVQMEYWLRKLRLSY</sequence>
<proteinExistence type="predicted"/>
<keyword evidence="3" id="KW-0808">Transferase</keyword>
<evidence type="ECO:0000259" key="2">
    <source>
        <dbReference type="PROSITE" id="PS50011"/>
    </source>
</evidence>
<feature type="domain" description="Protein kinase" evidence="2">
    <location>
        <begin position="258"/>
        <end position="543"/>
    </location>
</feature>
<keyword evidence="1" id="KW-0472">Membrane</keyword>
<keyword evidence="4" id="KW-1185">Reference proteome</keyword>
<dbReference type="PROSITE" id="PS50011">
    <property type="entry name" value="PROTEIN_KINASE_DOM"/>
    <property type="match status" value="1"/>
</dbReference>
<evidence type="ECO:0000313" key="4">
    <source>
        <dbReference type="Proteomes" id="UP000030745"/>
    </source>
</evidence>
<name>A0A067CXP5_SAPPC</name>
<evidence type="ECO:0000256" key="1">
    <source>
        <dbReference type="SAM" id="Phobius"/>
    </source>
</evidence>
<feature type="transmembrane region" description="Helical" evidence="1">
    <location>
        <begin position="167"/>
        <end position="187"/>
    </location>
</feature>
<dbReference type="InterPro" id="IPR032675">
    <property type="entry name" value="LRR_dom_sf"/>
</dbReference>
<keyword evidence="1" id="KW-1133">Transmembrane helix</keyword>
<dbReference type="Proteomes" id="UP000030745">
    <property type="component" value="Unassembled WGS sequence"/>
</dbReference>
<dbReference type="RefSeq" id="XP_012197880.1">
    <property type="nucleotide sequence ID" value="XM_012342490.1"/>
</dbReference>
<dbReference type="InterPro" id="IPR051681">
    <property type="entry name" value="Ser/Thr_Kinases-Pseudokinases"/>
</dbReference>
<dbReference type="AlphaFoldDB" id="A0A067CXP5"/>